<evidence type="ECO:0000313" key="1">
    <source>
        <dbReference type="EMBL" id="AND77155.1"/>
    </source>
</evidence>
<proteinExistence type="predicted"/>
<sequence length="337" mass="38043">MFGYMQLINPTSDIYIKEYGNFSGIVAHQAYDPIRRDHMLLRSMKLHFGPNSKLLWLGDFHAITLSHANMIFGADSVGFKGVNVSTLPPDTLTTGIRPRPTVTMDLAQLKAFYQDLTDKELYILYFHDVLRFVSQTGGPVLELQDVFRWISETVLGPVVIRTDCTTGVGNLWPNGSGHFYYPYERKTKFRYGTFIDCGKNLTWAEGPQWDVKSYVAGFNFVTRANSLLGGGFDEVCYRLMMQAEIPNQVIEQGLTLEQAVRKMAAEHHLARPQLTSRRLPGVSEPAKYEAYVVCGPFRTGQVIADVLRTAEDLAWREMLGVLKTLIHDDARITKGCC</sequence>
<name>A0A172Q4N7_9REOV</name>
<protein>
    <submittedName>
        <fullName evidence="1">VP9</fullName>
    </submittedName>
</protein>
<organism evidence="1 2">
    <name type="scientific">Eyach virus</name>
    <dbReference type="NCBI Taxonomy" id="62352"/>
    <lineage>
        <taxon>Viruses</taxon>
        <taxon>Riboviria</taxon>
        <taxon>Orthornavirae</taxon>
        <taxon>Duplornaviricota</taxon>
        <taxon>Resentoviricetes</taxon>
        <taxon>Reovirales</taxon>
        <taxon>Spinareoviridae</taxon>
        <taxon>Coltivirus</taxon>
        <taxon>Coltivirus ixodis</taxon>
        <taxon>Eyach coltivirus</taxon>
    </lineage>
</organism>
<evidence type="ECO:0000313" key="2">
    <source>
        <dbReference type="Proteomes" id="UP000139198"/>
    </source>
</evidence>
<reference evidence="1 2" key="1">
    <citation type="journal article" date="2016" name="New Microbes New Infect">
        <title>Diversity of viruses in Ixodes ricinus, and characterization of a neurotropic strain of Eyach virus.</title>
        <authorList>
            <person name="Moutailler S."/>
            <person name="Popovici I."/>
            <person name="Devillers E."/>
            <person name="Vayssier-Taussat M."/>
            <person name="Eloit M."/>
        </authorList>
    </citation>
    <scope>NUCLEOTIDE SEQUENCE [LARGE SCALE GENOMIC DNA]</scope>
    <source>
        <strain evidence="1">Alsace</strain>
    </source>
</reference>
<accession>A0A172Q4N7</accession>
<dbReference type="Proteomes" id="UP000139198">
    <property type="component" value="Genome"/>
</dbReference>
<dbReference type="EMBL" id="KU163328">
    <property type="protein sequence ID" value="AND77155.1"/>
    <property type="molecule type" value="Genomic_RNA"/>
</dbReference>